<reference evidence="1" key="2">
    <citation type="journal article" date="2015" name="Data Brief">
        <title>Shoot transcriptome of the giant reed, Arundo donax.</title>
        <authorList>
            <person name="Barrero R.A."/>
            <person name="Guerrero F.D."/>
            <person name="Moolhuijzen P."/>
            <person name="Goolsby J.A."/>
            <person name="Tidwell J."/>
            <person name="Bellgard S.E."/>
            <person name="Bellgard M.I."/>
        </authorList>
    </citation>
    <scope>NUCLEOTIDE SEQUENCE</scope>
    <source>
        <tissue evidence="1">Shoot tissue taken approximately 20 cm above the soil surface</tissue>
    </source>
</reference>
<dbReference type="EMBL" id="GBRH01247149">
    <property type="protein sequence ID" value="JAD50746.1"/>
    <property type="molecule type" value="Transcribed_RNA"/>
</dbReference>
<accession>A0A0A9AHW4</accession>
<reference evidence="1" key="1">
    <citation type="submission" date="2014-09" db="EMBL/GenBank/DDBJ databases">
        <authorList>
            <person name="Magalhaes I.L.F."/>
            <person name="Oliveira U."/>
            <person name="Santos F.R."/>
            <person name="Vidigal T.H.D.A."/>
            <person name="Brescovit A.D."/>
            <person name="Santos A.J."/>
        </authorList>
    </citation>
    <scope>NUCLEOTIDE SEQUENCE</scope>
    <source>
        <tissue evidence="1">Shoot tissue taken approximately 20 cm above the soil surface</tissue>
    </source>
</reference>
<dbReference type="AlphaFoldDB" id="A0A0A9AHW4"/>
<sequence length="60" mass="7002">MHHAVNQYPAKHLATHVLHSSQLKTQIFLIMRAQLQGTRHWATSMLNLNLWTTCHVLFLL</sequence>
<organism evidence="1">
    <name type="scientific">Arundo donax</name>
    <name type="common">Giant reed</name>
    <name type="synonym">Donax arundinaceus</name>
    <dbReference type="NCBI Taxonomy" id="35708"/>
    <lineage>
        <taxon>Eukaryota</taxon>
        <taxon>Viridiplantae</taxon>
        <taxon>Streptophyta</taxon>
        <taxon>Embryophyta</taxon>
        <taxon>Tracheophyta</taxon>
        <taxon>Spermatophyta</taxon>
        <taxon>Magnoliopsida</taxon>
        <taxon>Liliopsida</taxon>
        <taxon>Poales</taxon>
        <taxon>Poaceae</taxon>
        <taxon>PACMAD clade</taxon>
        <taxon>Arundinoideae</taxon>
        <taxon>Arundineae</taxon>
        <taxon>Arundo</taxon>
    </lineage>
</organism>
<evidence type="ECO:0000313" key="1">
    <source>
        <dbReference type="EMBL" id="JAD50746.1"/>
    </source>
</evidence>
<proteinExistence type="predicted"/>
<protein>
    <submittedName>
        <fullName evidence="1">Uncharacterized protein</fullName>
    </submittedName>
</protein>
<name>A0A0A9AHW4_ARUDO</name>